<dbReference type="InterPro" id="IPR052973">
    <property type="entry name" value="Fungal_sec-metab_reg_TF"/>
</dbReference>
<dbReference type="GO" id="GO:0000981">
    <property type="term" value="F:DNA-binding transcription factor activity, RNA polymerase II-specific"/>
    <property type="evidence" value="ECO:0007669"/>
    <property type="project" value="InterPro"/>
</dbReference>
<feature type="region of interest" description="Disordered" evidence="2">
    <location>
        <begin position="64"/>
        <end position="121"/>
    </location>
</feature>
<sequence>MEVDRRLWSESLPANPPDCIWVTEDGYYFNPSKAGFEAIHPSSATQHMHPDLFSQDTYAHSFDSSSAQMTPISRRPSYENGFRAMPEPSWEETHSDALHSDDLQHEHHSRPLYPRSAIPGDHPIQLSRSAEDIRRTEAGTGPPLTGNVTYFLSPDASFDVQPSQDDHDSYDASFCGATTPPHGLTTYPSPRDTQSVGVPSPISQCSSISHQGMISCADFVEPFSVGGRAQVDPGLCSNEYLASEHDRPLKRRIKPAPKAMWAGRQRSDEVSERVDTGRQNMKIPIPPAALLRSQRRNQRRASATDGKVSRDTKGVERKSQVACAKPRSRRMRPLTEETRNAAAITREKGACIRCRMQRLKCLSNPDDRHGPCLTCTKVNRDSPKVIHKQICYRVKITDVAIFLPHDLGITDRKLLSTEDITHRTNEGPIEVQIMTRRLCSEPLTVRVQRFFSQSGDKINYWWTNDERGGAVDQTTLPPYALASLRETTGQLDEYMTKHAIKSWKEQIDRGDLHPVIADHFCFALRYYYQLDEEHKDRQLLHDLFTWRFALHHSMEPSWVYHRAGSSYKCLDKFKVKEEDHPLFHRIPTPRMVVAQMHSINCERFIEPRSKALLRDLEKLYSKSVSKSFFTIYIVTFFLLYELGAMIEQQRTGRGRFSGMQKEPARDAKYADYLRTMRANAETLLLHWQYYKRPPHKQIKDDSFYGDAVNKGFVYDISDDQSAFYRKTSFHLEKMHAEEAKVNPKAYGSSFYWVSRMFVADWVPEMNLTPSSAGKTQANDTPSSSSGTNEDCEDEDDSIVVDVEGVMEP</sequence>
<feature type="compositionally biased region" description="Acidic residues" evidence="2">
    <location>
        <begin position="789"/>
        <end position="808"/>
    </location>
</feature>
<evidence type="ECO:0000256" key="1">
    <source>
        <dbReference type="ARBA" id="ARBA00023242"/>
    </source>
</evidence>
<dbReference type="EMBL" id="WIGO01000043">
    <property type="protein sequence ID" value="KAF6835077.1"/>
    <property type="molecule type" value="Genomic_DNA"/>
</dbReference>
<dbReference type="PANTHER" id="PTHR35392">
    <property type="entry name" value="ZN(II)2CYS6 TRANSCRIPTION FACTOR (EUROFUNG)-RELATED-RELATED"/>
    <property type="match status" value="1"/>
</dbReference>
<accession>A0A8H6KP49</accession>
<gene>
    <name evidence="3" type="ORF">CPLU01_04555</name>
</gene>
<feature type="compositionally biased region" description="Basic and acidic residues" evidence="2">
    <location>
        <begin position="91"/>
        <end position="106"/>
    </location>
</feature>
<reference evidence="3" key="1">
    <citation type="journal article" date="2020" name="Phytopathology">
        <title>Genome Sequence Resources of Colletotrichum truncatum, C. plurivorum, C. musicola, and C. sojae: Four Species Pathogenic to Soybean (Glycine max).</title>
        <authorList>
            <person name="Rogerio F."/>
            <person name="Boufleur T.R."/>
            <person name="Ciampi-Guillardi M."/>
            <person name="Sukno S.A."/>
            <person name="Thon M.R."/>
            <person name="Massola Junior N.S."/>
            <person name="Baroncelli R."/>
        </authorList>
    </citation>
    <scope>NUCLEOTIDE SEQUENCE</scope>
    <source>
        <strain evidence="3">LFN00145</strain>
    </source>
</reference>
<dbReference type="Proteomes" id="UP000654918">
    <property type="component" value="Unassembled WGS sequence"/>
</dbReference>
<dbReference type="PANTHER" id="PTHR35392:SF3">
    <property type="entry name" value="ZN(2)-C6 FUNGAL-TYPE DOMAIN-CONTAINING PROTEIN"/>
    <property type="match status" value="1"/>
</dbReference>
<dbReference type="CDD" id="cd00067">
    <property type="entry name" value="GAL4"/>
    <property type="match status" value="1"/>
</dbReference>
<feature type="region of interest" description="Disordered" evidence="2">
    <location>
        <begin position="768"/>
        <end position="808"/>
    </location>
</feature>
<feature type="region of interest" description="Disordered" evidence="2">
    <location>
        <begin position="292"/>
        <end position="333"/>
    </location>
</feature>
<proteinExistence type="predicted"/>
<feature type="compositionally biased region" description="Polar residues" evidence="2">
    <location>
        <begin position="768"/>
        <end position="788"/>
    </location>
</feature>
<protein>
    <submittedName>
        <fullName evidence="3">Tetratricopeptide repeat domain containing protein</fullName>
    </submittedName>
</protein>
<organism evidence="3 4">
    <name type="scientific">Colletotrichum plurivorum</name>
    <dbReference type="NCBI Taxonomy" id="2175906"/>
    <lineage>
        <taxon>Eukaryota</taxon>
        <taxon>Fungi</taxon>
        <taxon>Dikarya</taxon>
        <taxon>Ascomycota</taxon>
        <taxon>Pezizomycotina</taxon>
        <taxon>Sordariomycetes</taxon>
        <taxon>Hypocreomycetidae</taxon>
        <taxon>Glomerellales</taxon>
        <taxon>Glomerellaceae</taxon>
        <taxon>Colletotrichum</taxon>
        <taxon>Colletotrichum orchidearum species complex</taxon>
    </lineage>
</organism>
<keyword evidence="1" id="KW-0539">Nucleus</keyword>
<evidence type="ECO:0000313" key="4">
    <source>
        <dbReference type="Proteomes" id="UP000654918"/>
    </source>
</evidence>
<comment type="caution">
    <text evidence="3">The sequence shown here is derived from an EMBL/GenBank/DDBJ whole genome shotgun (WGS) entry which is preliminary data.</text>
</comment>
<keyword evidence="4" id="KW-1185">Reference proteome</keyword>
<dbReference type="InterPro" id="IPR001138">
    <property type="entry name" value="Zn2Cys6_DnaBD"/>
</dbReference>
<name>A0A8H6KP49_9PEZI</name>
<feature type="compositionally biased region" description="Basic and acidic residues" evidence="2">
    <location>
        <begin position="307"/>
        <end position="319"/>
    </location>
</feature>
<evidence type="ECO:0000256" key="2">
    <source>
        <dbReference type="SAM" id="MobiDB-lite"/>
    </source>
</evidence>
<dbReference type="AlphaFoldDB" id="A0A8H6KP49"/>
<evidence type="ECO:0000313" key="3">
    <source>
        <dbReference type="EMBL" id="KAF6835077.1"/>
    </source>
</evidence>
<dbReference type="GO" id="GO:0008270">
    <property type="term" value="F:zinc ion binding"/>
    <property type="evidence" value="ECO:0007669"/>
    <property type="project" value="InterPro"/>
</dbReference>